<dbReference type="STRING" id="42155.A0A0R3QCH4"/>
<reference evidence="3" key="1">
    <citation type="submission" date="2017-02" db="UniProtKB">
        <authorList>
            <consortium name="WormBaseParasite"/>
        </authorList>
    </citation>
    <scope>IDENTIFICATION</scope>
</reference>
<dbReference type="WBParaSite" id="BTMF_0000405401-mRNA-1">
    <property type="protein sequence ID" value="BTMF_0000405401-mRNA-1"/>
    <property type="gene ID" value="BTMF_0000405401"/>
</dbReference>
<protein>
    <submittedName>
        <fullName evidence="3">Transmembrane 9 superfamily member</fullName>
    </submittedName>
</protein>
<evidence type="ECO:0000313" key="2">
    <source>
        <dbReference type="Proteomes" id="UP000280834"/>
    </source>
</evidence>
<accession>A0A0R3QCH4</accession>
<sequence>MKRMNGIVALFCVCTYVCMGFYLPGLAPVNFCEKEVAKPSCPVRFDFCIGSENESPVENLGQVLFGERIRPSPYKV</sequence>
<gene>
    <name evidence="1" type="ORF">BTMF_LOCUS3352</name>
</gene>
<proteinExistence type="predicted"/>
<dbReference type="AlphaFoldDB" id="A0A0R3QCH4"/>
<name>A0A0R3QCH4_9BILA</name>
<keyword evidence="2" id="KW-1185">Reference proteome</keyword>
<organism evidence="3">
    <name type="scientific">Brugia timori</name>
    <dbReference type="NCBI Taxonomy" id="42155"/>
    <lineage>
        <taxon>Eukaryota</taxon>
        <taxon>Metazoa</taxon>
        <taxon>Ecdysozoa</taxon>
        <taxon>Nematoda</taxon>
        <taxon>Chromadorea</taxon>
        <taxon>Rhabditida</taxon>
        <taxon>Spirurina</taxon>
        <taxon>Spiruromorpha</taxon>
        <taxon>Filarioidea</taxon>
        <taxon>Onchocercidae</taxon>
        <taxon>Brugia</taxon>
    </lineage>
</organism>
<dbReference type="Proteomes" id="UP000280834">
    <property type="component" value="Unassembled WGS sequence"/>
</dbReference>
<evidence type="ECO:0000313" key="3">
    <source>
        <dbReference type="WBParaSite" id="BTMF_0000405401-mRNA-1"/>
    </source>
</evidence>
<dbReference type="EMBL" id="UZAG01002999">
    <property type="protein sequence ID" value="VDO14591.1"/>
    <property type="molecule type" value="Genomic_DNA"/>
</dbReference>
<evidence type="ECO:0000313" key="1">
    <source>
        <dbReference type="EMBL" id="VDO14591.1"/>
    </source>
</evidence>
<reference evidence="1 2" key="2">
    <citation type="submission" date="2018-11" db="EMBL/GenBank/DDBJ databases">
        <authorList>
            <consortium name="Pathogen Informatics"/>
        </authorList>
    </citation>
    <scope>NUCLEOTIDE SEQUENCE [LARGE SCALE GENOMIC DNA]</scope>
</reference>